<evidence type="ECO:0000313" key="2">
    <source>
        <dbReference type="Proteomes" id="UP000308836"/>
    </source>
</evidence>
<reference evidence="1" key="1">
    <citation type="submission" date="2019-04" db="EMBL/GenBank/DDBJ databases">
        <title>Microbes associate with the intestines of laboratory mice.</title>
        <authorList>
            <person name="Navarre W."/>
            <person name="Wong E."/>
            <person name="Huang K."/>
            <person name="Tropini C."/>
            <person name="Ng K."/>
            <person name="Yu B."/>
        </authorList>
    </citation>
    <scope>NUCLEOTIDE SEQUENCE</scope>
    <source>
        <strain evidence="1">NM09_H32</strain>
    </source>
</reference>
<dbReference type="EMBL" id="SRYG01000005">
    <property type="protein sequence ID" value="TGY66653.1"/>
    <property type="molecule type" value="Genomic_DNA"/>
</dbReference>
<keyword evidence="2" id="KW-1185">Reference proteome</keyword>
<name>A0AC61R8N6_9FIRM</name>
<organism evidence="1 2">
    <name type="scientific">Dubosiella muris</name>
    <dbReference type="NCBI Taxonomy" id="3038133"/>
    <lineage>
        <taxon>Bacteria</taxon>
        <taxon>Bacillati</taxon>
        <taxon>Bacillota</taxon>
        <taxon>Erysipelotrichia</taxon>
        <taxon>Erysipelotrichales</taxon>
        <taxon>Erysipelotrichaceae</taxon>
        <taxon>Dubosiella</taxon>
    </lineage>
</organism>
<proteinExistence type="predicted"/>
<evidence type="ECO:0000313" key="1">
    <source>
        <dbReference type="EMBL" id="TGY66653.1"/>
    </source>
</evidence>
<sequence length="118" mass="13568">MDHPFTNDRPIYVQLVERVEQAILTGQYRPDEKLPSVREFASMYQVNPNTMQKALQELERKKLIYTERTNGKFVSDNCSLIEKARDQHAAEIVRRCLGELDALGYGVEEAIALLKKGE</sequence>
<gene>
    <name evidence="1" type="ORF">E5336_03765</name>
</gene>
<comment type="caution">
    <text evidence="1">The sequence shown here is derived from an EMBL/GenBank/DDBJ whole genome shotgun (WGS) entry which is preliminary data.</text>
</comment>
<dbReference type="Proteomes" id="UP000308836">
    <property type="component" value="Unassembled WGS sequence"/>
</dbReference>
<accession>A0AC61R8N6</accession>
<protein>
    <submittedName>
        <fullName evidence="1">GntR family transcriptional regulator</fullName>
    </submittedName>
</protein>